<dbReference type="EMBL" id="CP117411">
    <property type="protein sequence ID" value="WCT71934.1"/>
    <property type="molecule type" value="Genomic_DNA"/>
</dbReference>
<evidence type="ECO:0000313" key="8">
    <source>
        <dbReference type="Proteomes" id="UP001220395"/>
    </source>
</evidence>
<dbReference type="Gene3D" id="3.30.750.24">
    <property type="entry name" value="STAS domain"/>
    <property type="match status" value="1"/>
</dbReference>
<dbReference type="SUPFAM" id="SSF52091">
    <property type="entry name" value="SpoIIaa-like"/>
    <property type="match status" value="1"/>
</dbReference>
<dbReference type="PROSITE" id="PS50801">
    <property type="entry name" value="STAS"/>
    <property type="match status" value="1"/>
</dbReference>
<keyword evidence="8" id="KW-1185">Reference proteome</keyword>
<feature type="transmembrane region" description="Helical" evidence="5">
    <location>
        <begin position="354"/>
        <end position="386"/>
    </location>
</feature>
<sequence>MTRLSRYGREWFTGPAAARRDILAGMVATFALIPEVIAFSFVAGVDPQVGLFASFVIGIVIAIAGGRPAMISGAAGSVALVAAALVHAHGLPYLLAATMLAGAMQIVFGLLKLDVLMRFVSRSVRTGFVNALAILIFSAQVPQMLDVTWHTYAMIALGLAIIYLAPRLTTAIPSPLICIVVLTGVAMAVPMPLKTVADLGRLPDALPAFALPHLPIAWETLGIVLPYAFAMAAVGLLESMMTASVVDDLTETTSGKARECTGLGLANLAAGLFGGIAGCGMIGQTVGNIRYGGRGRLSTLVAGLFLLLVMVPLRPWVAQVPVAALVAIMVMVSASTFSWGSLRDLARHPKMSGVVMLATVVVTVATHDLSMGVGVGVLLSGVFFAFKVTRLMGVTSHHDAATDTRTYEVTGQIFFASADIFADRFDLTDTARHIRIDLTAAHLWDITAVGALEDVVTKMRRHGLTVELIGLNAASAILVDRHAPLVRET</sequence>
<dbReference type="InterPro" id="IPR036513">
    <property type="entry name" value="STAS_dom_sf"/>
</dbReference>
<dbReference type="PANTHER" id="PTHR43310:SF1">
    <property type="entry name" value="SULFATE TRANSPORTER YBAR-RELATED"/>
    <property type="match status" value="1"/>
</dbReference>
<reference evidence="7 8" key="1">
    <citation type="submission" date="2023-02" db="EMBL/GenBank/DDBJ databases">
        <title>Genome sequence of Sphingomonas naphthae.</title>
        <authorList>
            <person name="Kim S."/>
            <person name="Heo J."/>
            <person name="Kwon S.-W."/>
        </authorList>
    </citation>
    <scope>NUCLEOTIDE SEQUENCE [LARGE SCALE GENOMIC DNA]</scope>
    <source>
        <strain evidence="7 8">KACC 18716</strain>
    </source>
</reference>
<dbReference type="InterPro" id="IPR011547">
    <property type="entry name" value="SLC26A/SulP_dom"/>
</dbReference>
<keyword evidence="2 5" id="KW-0812">Transmembrane</keyword>
<accession>A0ABY7TJ65</accession>
<dbReference type="RefSeq" id="WP_273685881.1">
    <property type="nucleotide sequence ID" value="NZ_CP117411.1"/>
</dbReference>
<name>A0ABY7TJ65_9SPHN</name>
<dbReference type="InterPro" id="IPR052706">
    <property type="entry name" value="Membrane-Transporter-like"/>
</dbReference>
<feature type="transmembrane region" description="Helical" evidence="5">
    <location>
        <begin position="48"/>
        <end position="64"/>
    </location>
</feature>
<proteinExistence type="predicted"/>
<gene>
    <name evidence="7" type="ORF">PQ455_09735</name>
</gene>
<dbReference type="Proteomes" id="UP001220395">
    <property type="component" value="Chromosome"/>
</dbReference>
<feature type="transmembrane region" description="Helical" evidence="5">
    <location>
        <begin position="21"/>
        <end position="42"/>
    </location>
</feature>
<feature type="transmembrane region" description="Helical" evidence="5">
    <location>
        <begin position="216"/>
        <end position="237"/>
    </location>
</feature>
<keyword evidence="3 5" id="KW-1133">Transmembrane helix</keyword>
<dbReference type="CDD" id="cd07042">
    <property type="entry name" value="STAS_SulP_like_sulfate_transporter"/>
    <property type="match status" value="1"/>
</dbReference>
<evidence type="ECO:0000256" key="2">
    <source>
        <dbReference type="ARBA" id="ARBA00022692"/>
    </source>
</evidence>
<evidence type="ECO:0000256" key="3">
    <source>
        <dbReference type="ARBA" id="ARBA00022989"/>
    </source>
</evidence>
<evidence type="ECO:0000259" key="6">
    <source>
        <dbReference type="PROSITE" id="PS50801"/>
    </source>
</evidence>
<feature type="transmembrane region" description="Helical" evidence="5">
    <location>
        <begin position="93"/>
        <end position="111"/>
    </location>
</feature>
<feature type="domain" description="STAS" evidence="6">
    <location>
        <begin position="407"/>
        <end position="489"/>
    </location>
</feature>
<evidence type="ECO:0000313" key="7">
    <source>
        <dbReference type="EMBL" id="WCT71934.1"/>
    </source>
</evidence>
<evidence type="ECO:0000256" key="5">
    <source>
        <dbReference type="SAM" id="Phobius"/>
    </source>
</evidence>
<evidence type="ECO:0000256" key="1">
    <source>
        <dbReference type="ARBA" id="ARBA00004141"/>
    </source>
</evidence>
<evidence type="ECO:0000256" key="4">
    <source>
        <dbReference type="ARBA" id="ARBA00023136"/>
    </source>
</evidence>
<dbReference type="Pfam" id="PF01740">
    <property type="entry name" value="STAS"/>
    <property type="match status" value="1"/>
</dbReference>
<dbReference type="InterPro" id="IPR002645">
    <property type="entry name" value="STAS_dom"/>
</dbReference>
<comment type="subcellular location">
    <subcellularLocation>
        <location evidence="1">Membrane</location>
        <topology evidence="1">Multi-pass membrane protein</topology>
    </subcellularLocation>
</comment>
<feature type="transmembrane region" description="Helical" evidence="5">
    <location>
        <begin position="123"/>
        <end position="141"/>
    </location>
</feature>
<feature type="transmembrane region" description="Helical" evidence="5">
    <location>
        <begin position="176"/>
        <end position="196"/>
    </location>
</feature>
<protein>
    <submittedName>
        <fullName evidence="7">SulP family inorganic anion transporter</fullName>
    </submittedName>
</protein>
<feature type="transmembrane region" description="Helical" evidence="5">
    <location>
        <begin position="147"/>
        <end position="164"/>
    </location>
</feature>
<dbReference type="Pfam" id="PF00916">
    <property type="entry name" value="Sulfate_transp"/>
    <property type="match status" value="1"/>
</dbReference>
<feature type="transmembrane region" description="Helical" evidence="5">
    <location>
        <begin position="297"/>
        <end position="316"/>
    </location>
</feature>
<dbReference type="PANTHER" id="PTHR43310">
    <property type="entry name" value="SULFATE TRANSPORTER YBAR-RELATED"/>
    <property type="match status" value="1"/>
</dbReference>
<feature type="transmembrane region" description="Helical" evidence="5">
    <location>
        <begin position="322"/>
        <end position="342"/>
    </location>
</feature>
<keyword evidence="4 5" id="KW-0472">Membrane</keyword>
<organism evidence="7 8">
    <name type="scientific">Sphingomonas naphthae</name>
    <dbReference type="NCBI Taxonomy" id="1813468"/>
    <lineage>
        <taxon>Bacteria</taxon>
        <taxon>Pseudomonadati</taxon>
        <taxon>Pseudomonadota</taxon>
        <taxon>Alphaproteobacteria</taxon>
        <taxon>Sphingomonadales</taxon>
        <taxon>Sphingomonadaceae</taxon>
        <taxon>Sphingomonas</taxon>
    </lineage>
</organism>